<keyword evidence="9 15" id="KW-0460">Magnesium</keyword>
<name>A0AB72ZDA9_LISIO</name>
<comment type="function">
    <text evidence="1 15">DNA ligase that catalyzes the formation of phosphodiester linkages between 5'-phosphoryl and 3'-hydroxyl groups in double-stranded DNA using NAD as a coenzyme and as the energy source for the reaction. It is essential for DNA replication and repair of damaged DNA.</text>
</comment>
<feature type="binding site" evidence="15">
    <location>
        <position position="290"/>
    </location>
    <ligand>
        <name>NAD(+)</name>
        <dbReference type="ChEBI" id="CHEBI:57540"/>
    </ligand>
</feature>
<dbReference type="FunFam" id="3.30.470.30:FF:000001">
    <property type="entry name" value="DNA ligase"/>
    <property type="match status" value="1"/>
</dbReference>
<comment type="caution">
    <text evidence="17">The sequence shown here is derived from an EMBL/GenBank/DDBJ whole genome shotgun (WGS) entry which is preliminary data.</text>
</comment>
<keyword evidence="7 15" id="KW-0227">DNA damage</keyword>
<evidence type="ECO:0000256" key="12">
    <source>
        <dbReference type="ARBA" id="ARBA00023211"/>
    </source>
</evidence>
<dbReference type="SMART" id="SM00532">
    <property type="entry name" value="LIGANc"/>
    <property type="match status" value="1"/>
</dbReference>
<evidence type="ECO:0000256" key="4">
    <source>
        <dbReference type="ARBA" id="ARBA00022598"/>
    </source>
</evidence>
<evidence type="ECO:0000256" key="15">
    <source>
        <dbReference type="HAMAP-Rule" id="MF_01588"/>
    </source>
</evidence>
<dbReference type="InterPro" id="IPR033136">
    <property type="entry name" value="DNA_ligase_CS"/>
</dbReference>
<dbReference type="FunFam" id="1.10.150.20:FF:000007">
    <property type="entry name" value="DNA ligase"/>
    <property type="match status" value="1"/>
</dbReference>
<feature type="binding site" evidence="15">
    <location>
        <begin position="87"/>
        <end position="88"/>
    </location>
    <ligand>
        <name>NAD(+)</name>
        <dbReference type="ChEBI" id="CHEBI:57540"/>
    </ligand>
</feature>
<dbReference type="SUPFAM" id="SSF52113">
    <property type="entry name" value="BRCT domain"/>
    <property type="match status" value="1"/>
</dbReference>
<dbReference type="CDD" id="cd17748">
    <property type="entry name" value="BRCT_DNA_ligase_like"/>
    <property type="match status" value="1"/>
</dbReference>
<evidence type="ECO:0000256" key="13">
    <source>
        <dbReference type="ARBA" id="ARBA00034005"/>
    </source>
</evidence>
<accession>A0AB72ZDA9</accession>
<dbReference type="InterPro" id="IPR013840">
    <property type="entry name" value="DNAligase_N"/>
</dbReference>
<dbReference type="Gene3D" id="3.40.50.10190">
    <property type="entry name" value="BRCT domain"/>
    <property type="match status" value="1"/>
</dbReference>
<dbReference type="NCBIfam" id="TIGR00575">
    <property type="entry name" value="dnlj"/>
    <property type="match status" value="1"/>
</dbReference>
<feature type="binding site" evidence="15">
    <location>
        <position position="314"/>
    </location>
    <ligand>
        <name>NAD(+)</name>
        <dbReference type="ChEBI" id="CHEBI:57540"/>
    </ligand>
</feature>
<dbReference type="SMART" id="SM00278">
    <property type="entry name" value="HhH1"/>
    <property type="match status" value="3"/>
</dbReference>
<proteinExistence type="inferred from homology"/>
<keyword evidence="18" id="KW-1185">Reference proteome</keyword>
<evidence type="ECO:0000256" key="7">
    <source>
        <dbReference type="ARBA" id="ARBA00022763"/>
    </source>
</evidence>
<dbReference type="GO" id="GO:0046872">
    <property type="term" value="F:metal ion binding"/>
    <property type="evidence" value="ECO:0007669"/>
    <property type="project" value="UniProtKB-KW"/>
</dbReference>
<feature type="binding site" evidence="15">
    <location>
        <position position="426"/>
    </location>
    <ligand>
        <name>Zn(2+)</name>
        <dbReference type="ChEBI" id="CHEBI:29105"/>
    </ligand>
</feature>
<dbReference type="HAMAP" id="MF_01588">
    <property type="entry name" value="DNA_ligase_A"/>
    <property type="match status" value="1"/>
</dbReference>
<dbReference type="Pfam" id="PF01653">
    <property type="entry name" value="DNA_ligase_aden"/>
    <property type="match status" value="1"/>
</dbReference>
<keyword evidence="5 15" id="KW-0235">DNA replication</keyword>
<evidence type="ECO:0000256" key="8">
    <source>
        <dbReference type="ARBA" id="ARBA00022833"/>
    </source>
</evidence>
<evidence type="ECO:0000256" key="1">
    <source>
        <dbReference type="ARBA" id="ARBA00004067"/>
    </source>
</evidence>
<dbReference type="PROSITE" id="PS50172">
    <property type="entry name" value="BRCT"/>
    <property type="match status" value="1"/>
</dbReference>
<evidence type="ECO:0000256" key="6">
    <source>
        <dbReference type="ARBA" id="ARBA00022723"/>
    </source>
</evidence>
<dbReference type="PANTHER" id="PTHR23389:SF9">
    <property type="entry name" value="DNA LIGASE"/>
    <property type="match status" value="1"/>
</dbReference>
<dbReference type="FunFam" id="1.10.287.610:FF:000002">
    <property type="entry name" value="DNA ligase"/>
    <property type="match status" value="1"/>
</dbReference>
<keyword evidence="8 15" id="KW-0862">Zinc</keyword>
<dbReference type="FunFam" id="3.40.50.10190:FF:000026">
    <property type="entry name" value="DNA ligase"/>
    <property type="match status" value="1"/>
</dbReference>
<evidence type="ECO:0000256" key="10">
    <source>
        <dbReference type="ARBA" id="ARBA00023027"/>
    </source>
</evidence>
<feature type="binding site" evidence="15">
    <location>
        <position position="408"/>
    </location>
    <ligand>
        <name>Zn(2+)</name>
        <dbReference type="ChEBI" id="CHEBI:29105"/>
    </ligand>
</feature>
<feature type="binding site" evidence="15">
    <location>
        <position position="140"/>
    </location>
    <ligand>
        <name>NAD(+)</name>
        <dbReference type="ChEBI" id="CHEBI:57540"/>
    </ligand>
</feature>
<reference evidence="17 18" key="1">
    <citation type="submission" date="2011-08" db="EMBL/GenBank/DDBJ databases">
        <authorList>
            <person name="Weinstock G."/>
            <person name="Sodergren E."/>
            <person name="Clifton S."/>
            <person name="Fulton L."/>
            <person name="Fulton B."/>
            <person name="Courtney L."/>
            <person name="Fronick C."/>
            <person name="Harrison M."/>
            <person name="Strong C."/>
            <person name="Farmer C."/>
            <person name="Delahaunty K."/>
            <person name="Markovic C."/>
            <person name="Hall O."/>
            <person name="Minx P."/>
            <person name="Tomlinson C."/>
            <person name="Mitreva M."/>
            <person name="Hou S."/>
            <person name="Chen J."/>
            <person name="Wollam A."/>
            <person name="Pepin K.H."/>
            <person name="Johnson M."/>
            <person name="Bhonagiri V."/>
            <person name="Zhang X."/>
            <person name="Suruliraj S."/>
            <person name="Warren W."/>
            <person name="Chinwalla A."/>
            <person name="Mardis E.R."/>
            <person name="Wilson R.K."/>
        </authorList>
    </citation>
    <scope>NUCLEOTIDE SEQUENCE [LARGE SCALE GENOMIC DNA]</scope>
    <source>
        <strain evidence="17 18">ATCC 33091</strain>
    </source>
</reference>
<dbReference type="GO" id="GO:0005829">
    <property type="term" value="C:cytosol"/>
    <property type="evidence" value="ECO:0007669"/>
    <property type="project" value="TreeGrafter"/>
</dbReference>
<keyword evidence="11 15" id="KW-0234">DNA repair</keyword>
<dbReference type="Pfam" id="PF03120">
    <property type="entry name" value="OB_DNA_ligase"/>
    <property type="match status" value="1"/>
</dbReference>
<feature type="binding site" evidence="15">
    <location>
        <position position="174"/>
    </location>
    <ligand>
        <name>NAD(+)</name>
        <dbReference type="ChEBI" id="CHEBI:57540"/>
    </ligand>
</feature>
<dbReference type="Gene3D" id="2.40.50.140">
    <property type="entry name" value="Nucleic acid-binding proteins"/>
    <property type="match status" value="1"/>
</dbReference>
<keyword evidence="6 15" id="KW-0479">Metal-binding</keyword>
<feature type="binding site" evidence="15">
    <location>
        <position position="411"/>
    </location>
    <ligand>
        <name>Zn(2+)</name>
        <dbReference type="ChEBI" id="CHEBI:29105"/>
    </ligand>
</feature>
<comment type="cofactor">
    <cofactor evidence="15">
        <name>Mg(2+)</name>
        <dbReference type="ChEBI" id="CHEBI:18420"/>
    </cofactor>
    <cofactor evidence="15">
        <name>Mn(2+)</name>
        <dbReference type="ChEBI" id="CHEBI:29035"/>
    </cofactor>
</comment>
<dbReference type="Gene3D" id="6.20.10.30">
    <property type="match status" value="1"/>
</dbReference>
<keyword evidence="10 15" id="KW-0520">NAD</keyword>
<keyword evidence="12 15" id="KW-0464">Manganese</keyword>
<organism evidence="17 18">
    <name type="scientific">Listeria innocua ATCC 33091</name>
    <dbReference type="NCBI Taxonomy" id="1002366"/>
    <lineage>
        <taxon>Bacteria</taxon>
        <taxon>Bacillati</taxon>
        <taxon>Bacillota</taxon>
        <taxon>Bacilli</taxon>
        <taxon>Bacillales</taxon>
        <taxon>Listeriaceae</taxon>
        <taxon>Listeria</taxon>
    </lineage>
</organism>
<evidence type="ECO:0000256" key="5">
    <source>
        <dbReference type="ARBA" id="ARBA00022705"/>
    </source>
</evidence>
<dbReference type="Pfam" id="PF03119">
    <property type="entry name" value="DNA_ligase_ZBD"/>
    <property type="match status" value="1"/>
</dbReference>
<dbReference type="InterPro" id="IPR041663">
    <property type="entry name" value="DisA/LigA_HHH"/>
</dbReference>
<feature type="domain" description="BRCT" evidence="16">
    <location>
        <begin position="594"/>
        <end position="678"/>
    </location>
</feature>
<dbReference type="GO" id="GO:0006260">
    <property type="term" value="P:DNA replication"/>
    <property type="evidence" value="ECO:0007669"/>
    <property type="project" value="UniProtKB-KW"/>
</dbReference>
<feature type="binding site" evidence="15">
    <location>
        <position position="431"/>
    </location>
    <ligand>
        <name>Zn(2+)</name>
        <dbReference type="ChEBI" id="CHEBI:29105"/>
    </ligand>
</feature>
<dbReference type="FunFam" id="1.10.150.20:FF:000006">
    <property type="entry name" value="DNA ligase"/>
    <property type="match status" value="1"/>
</dbReference>
<dbReference type="SUPFAM" id="SSF50249">
    <property type="entry name" value="Nucleic acid-binding proteins"/>
    <property type="match status" value="1"/>
</dbReference>
<feature type="active site" description="N6-AMP-lysine intermediate" evidence="15">
    <location>
        <position position="119"/>
    </location>
</feature>
<dbReference type="InterPro" id="IPR001679">
    <property type="entry name" value="DNA_ligase"/>
</dbReference>
<dbReference type="Pfam" id="PF00533">
    <property type="entry name" value="BRCT"/>
    <property type="match status" value="1"/>
</dbReference>
<dbReference type="NCBIfam" id="NF005932">
    <property type="entry name" value="PRK07956.1"/>
    <property type="match status" value="1"/>
</dbReference>
<comment type="catalytic activity">
    <reaction evidence="13 15">
        <text>NAD(+) + (deoxyribonucleotide)n-3'-hydroxyl + 5'-phospho-(deoxyribonucleotide)m = (deoxyribonucleotide)n+m + AMP + beta-nicotinamide D-nucleotide.</text>
        <dbReference type="EC" id="6.5.1.2"/>
    </reaction>
</comment>
<evidence type="ECO:0000313" key="17">
    <source>
        <dbReference type="EMBL" id="EHN62862.1"/>
    </source>
</evidence>
<dbReference type="PROSITE" id="PS01056">
    <property type="entry name" value="DNA_LIGASE_N2"/>
    <property type="match status" value="1"/>
</dbReference>
<evidence type="ECO:0000256" key="14">
    <source>
        <dbReference type="ARBA" id="ARBA00060881"/>
    </source>
</evidence>
<evidence type="ECO:0000256" key="11">
    <source>
        <dbReference type="ARBA" id="ARBA00023204"/>
    </source>
</evidence>
<dbReference type="Pfam" id="PF12826">
    <property type="entry name" value="HHH_2"/>
    <property type="match status" value="1"/>
</dbReference>
<evidence type="ECO:0000256" key="9">
    <source>
        <dbReference type="ARBA" id="ARBA00022842"/>
    </source>
</evidence>
<dbReference type="GO" id="GO:0006281">
    <property type="term" value="P:DNA repair"/>
    <property type="evidence" value="ECO:0007669"/>
    <property type="project" value="UniProtKB-KW"/>
</dbReference>
<sequence length="678" mass="75648">MEKAGEEMADKKRYEELINILDQYSYDYYVIDNPTVEDAEYDQKMQELLKIEEAHPEWVTPESPSKRVGGEVLEGFKKVEHDTPMLSLANAFNRDDLADFDRRIRDKVGDDISYMCELKIDGLAVSLQYENGKYKQGATRGDGTVGEDITANLRTIRSIPMKLKKAYSIEVRGEAFMPKRSFQKLNEIREEEGQMLFANPRNAAAGSLRQLDTKIAASRNLDIFLYAVADFGEMGVETHSAGLDMLETLGLKVNKERRLCSNLEEVYAYIDEWTEKRAGLAYDIDGIVLKLNNLEQQRQMGTTVKSPRWSIAYKFPAEEVPTKLLDIELNVGRTGVITPTAVLEPVRVAGTTVSRASLHNEDLITEKDIRIGDTVLIKKAGDIIPEVIKSITEERNGSEKPFHMPKNCPTCDSELVRLEEEVALRCINPKCPAQIKEGLIHFVSRNAMNIDGLGEKVIIQLFSMHLIKDVADLFFLSKEKLLELERMGEKSVTNLLASIEASKQNSLEKLLFGLGIRHVGAKAAKSLAVHFETMDNLKIADKETLTSINDIGEKMADSIVTYFANEEVHDLLEELKRAGVNMTYTGPKLENMSEEELVFAGKTVVLTGKLEKLTRNDAKALIESLGGNVSGSVSKKTDVVVAGSDAGSKLAKAEELAIPIWSEEDLIEYLPDEGGLNE</sequence>
<feature type="binding site" evidence="15">
    <location>
        <position position="117"/>
    </location>
    <ligand>
        <name>NAD(+)</name>
        <dbReference type="ChEBI" id="CHEBI:57540"/>
    </ligand>
</feature>
<dbReference type="SMART" id="SM00292">
    <property type="entry name" value="BRCT"/>
    <property type="match status" value="1"/>
</dbReference>
<evidence type="ECO:0000256" key="2">
    <source>
        <dbReference type="ARBA" id="ARBA00012722"/>
    </source>
</evidence>
<dbReference type="AlphaFoldDB" id="A0AB72ZDA9"/>
<gene>
    <name evidence="15" type="primary">ligA</name>
    <name evidence="17" type="ORF">HMPREF0557_00078</name>
</gene>
<dbReference type="CDD" id="cd00114">
    <property type="entry name" value="LIGANc"/>
    <property type="match status" value="1"/>
</dbReference>
<evidence type="ECO:0000313" key="18">
    <source>
        <dbReference type="Proteomes" id="UP000003597"/>
    </source>
</evidence>
<dbReference type="InterPro" id="IPR004149">
    <property type="entry name" value="Znf_DNAligase_C4"/>
</dbReference>
<keyword evidence="4 15" id="KW-0436">Ligase</keyword>
<dbReference type="Gene3D" id="3.30.470.30">
    <property type="entry name" value="DNA ligase/mRNA capping enzyme"/>
    <property type="match status" value="1"/>
</dbReference>
<dbReference type="InterPro" id="IPR010994">
    <property type="entry name" value="RuvA_2-like"/>
</dbReference>
<evidence type="ECO:0000256" key="3">
    <source>
        <dbReference type="ARBA" id="ARBA00013308"/>
    </source>
</evidence>
<dbReference type="InterPro" id="IPR012340">
    <property type="entry name" value="NA-bd_OB-fold"/>
</dbReference>
<dbReference type="GO" id="GO:0003677">
    <property type="term" value="F:DNA binding"/>
    <property type="evidence" value="ECO:0007669"/>
    <property type="project" value="InterPro"/>
</dbReference>
<dbReference type="FunFam" id="2.40.50.140:FF:000012">
    <property type="entry name" value="DNA ligase"/>
    <property type="match status" value="1"/>
</dbReference>
<dbReference type="SUPFAM" id="SSF47781">
    <property type="entry name" value="RuvA domain 2-like"/>
    <property type="match status" value="1"/>
</dbReference>
<dbReference type="Gene3D" id="1.10.287.610">
    <property type="entry name" value="Helix hairpin bin"/>
    <property type="match status" value="1"/>
</dbReference>
<dbReference type="Proteomes" id="UP000003597">
    <property type="component" value="Unassembled WGS sequence"/>
</dbReference>
<dbReference type="PIRSF" id="PIRSF001604">
    <property type="entry name" value="LigA"/>
    <property type="match status" value="1"/>
</dbReference>
<dbReference type="InterPro" id="IPR004150">
    <property type="entry name" value="NAD_DNA_ligase_OB"/>
</dbReference>
<evidence type="ECO:0000259" key="16">
    <source>
        <dbReference type="PROSITE" id="PS50172"/>
    </source>
</evidence>
<protein>
    <recommendedName>
        <fullName evidence="3 15">DNA ligase</fullName>
        <ecNumber evidence="2 15">6.5.1.2</ecNumber>
    </recommendedName>
    <alternativeName>
        <fullName evidence="15">Polydeoxyribonucleotide synthase [NAD(+)]</fullName>
    </alternativeName>
</protein>
<dbReference type="InterPro" id="IPR001357">
    <property type="entry name" value="BRCT_dom"/>
</dbReference>
<feature type="binding site" evidence="15">
    <location>
        <begin position="38"/>
        <end position="42"/>
    </location>
    <ligand>
        <name>NAD(+)</name>
        <dbReference type="ChEBI" id="CHEBI:57540"/>
    </ligand>
</feature>
<dbReference type="GO" id="GO:0003911">
    <property type="term" value="F:DNA ligase (NAD+) activity"/>
    <property type="evidence" value="ECO:0007669"/>
    <property type="project" value="UniProtKB-UniRule"/>
</dbReference>
<comment type="similarity">
    <text evidence="14 15">Belongs to the NAD-dependent DNA ligase family. LigA subfamily.</text>
</comment>
<dbReference type="Gene3D" id="1.10.150.20">
    <property type="entry name" value="5' to 3' exonuclease, C-terminal subdomain"/>
    <property type="match status" value="2"/>
</dbReference>
<dbReference type="EMBL" id="AGCN01000001">
    <property type="protein sequence ID" value="EHN62862.1"/>
    <property type="molecule type" value="Genomic_DNA"/>
</dbReference>
<dbReference type="InterPro" id="IPR003583">
    <property type="entry name" value="Hlx-hairpin-Hlx_DNA-bd_motif"/>
</dbReference>
<dbReference type="EC" id="6.5.1.2" evidence="2 15"/>
<dbReference type="FunFam" id="6.20.10.30:FF:000002">
    <property type="entry name" value="DNA ligase"/>
    <property type="match status" value="1"/>
</dbReference>
<dbReference type="SUPFAM" id="SSF56091">
    <property type="entry name" value="DNA ligase/mRNA capping enzyme, catalytic domain"/>
    <property type="match status" value="1"/>
</dbReference>
<dbReference type="PANTHER" id="PTHR23389">
    <property type="entry name" value="CHROMOSOME TRANSMISSION FIDELITY FACTOR 18"/>
    <property type="match status" value="1"/>
</dbReference>
<dbReference type="InterPro" id="IPR036420">
    <property type="entry name" value="BRCT_dom_sf"/>
</dbReference>
<dbReference type="InterPro" id="IPR013839">
    <property type="entry name" value="DNAligase_adenylation"/>
</dbReference>